<dbReference type="SUPFAM" id="SSF46785">
    <property type="entry name" value="Winged helix' DNA-binding domain"/>
    <property type="match status" value="1"/>
</dbReference>
<keyword evidence="2" id="KW-0804">Transcription</keyword>
<proteinExistence type="predicted"/>
<dbReference type="PROSITE" id="PS52050">
    <property type="entry name" value="WYL"/>
    <property type="match status" value="1"/>
</dbReference>
<sequence length="330" mass="36430">MRAARLIRMVLLLQTRREMTAAQLAEELEVSERTVSRDMLALSEAGVPVYADRGRAGGYRLIGGYRTRLTGMGRSEAEALFLSGVPSALRDLGLDDAASAAKLKVSAALDPALRDVHASTAQRFHLDAPGWWQAPETPPLLPALADAVWSDRGVAVRYKGKKSEVERELEPYGLVLKAGRWYLAARVPADADRRGRDPWRVYRVDRFTEVTVHDEHFERDADFDLAAFWTEQAAAFARAILREQVTLRLTGPGARRLRYVTDRTAAEEALARGTVDDQGRTTVTLPVESEEVAYEQLLALGPECEVLAPGSLRSRCAQAARAMGALYLVE</sequence>
<evidence type="ECO:0000313" key="4">
    <source>
        <dbReference type="EMBL" id="MBO8185979.1"/>
    </source>
</evidence>
<dbReference type="PANTHER" id="PTHR34580:SF1">
    <property type="entry name" value="PROTEIN PAFC"/>
    <property type="match status" value="1"/>
</dbReference>
<organism evidence="4 5">
    <name type="scientific">Streptomyces spirodelae</name>
    <dbReference type="NCBI Taxonomy" id="2812904"/>
    <lineage>
        <taxon>Bacteria</taxon>
        <taxon>Bacillati</taxon>
        <taxon>Actinomycetota</taxon>
        <taxon>Actinomycetes</taxon>
        <taxon>Kitasatosporales</taxon>
        <taxon>Streptomycetaceae</taxon>
        <taxon>Streptomyces</taxon>
    </lineage>
</organism>
<dbReference type="EMBL" id="JAFFZN010000008">
    <property type="protein sequence ID" value="MBO8185979.1"/>
    <property type="molecule type" value="Genomic_DNA"/>
</dbReference>
<evidence type="ECO:0000256" key="2">
    <source>
        <dbReference type="ARBA" id="ARBA00023163"/>
    </source>
</evidence>
<gene>
    <name evidence="4" type="ORF">JW592_10955</name>
</gene>
<evidence type="ECO:0000313" key="5">
    <source>
        <dbReference type="Proteomes" id="UP001518976"/>
    </source>
</evidence>
<dbReference type="PROSITE" id="PS51000">
    <property type="entry name" value="HTH_DEOR_2"/>
    <property type="match status" value="1"/>
</dbReference>
<dbReference type="InterPro" id="IPR001034">
    <property type="entry name" value="DeoR_HTH"/>
</dbReference>
<evidence type="ECO:0000259" key="3">
    <source>
        <dbReference type="PROSITE" id="PS51000"/>
    </source>
</evidence>
<reference evidence="4 5" key="1">
    <citation type="submission" date="2021-02" db="EMBL/GenBank/DDBJ databases">
        <title>Streptomyces spirodelae sp. nov., isolated from duckweed.</title>
        <authorList>
            <person name="Saimee Y."/>
            <person name="Duangmal K."/>
        </authorList>
    </citation>
    <scope>NUCLEOTIDE SEQUENCE [LARGE SCALE GENOMIC DNA]</scope>
    <source>
        <strain evidence="4 5">DW4-2</strain>
    </source>
</reference>
<dbReference type="InterPro" id="IPR028349">
    <property type="entry name" value="PafC-like"/>
</dbReference>
<comment type="caution">
    <text evidence="4">The sequence shown here is derived from an EMBL/GenBank/DDBJ whole genome shotgun (WGS) entry which is preliminary data.</text>
</comment>
<dbReference type="Pfam" id="PF13280">
    <property type="entry name" value="WYL"/>
    <property type="match status" value="1"/>
</dbReference>
<feature type="domain" description="HTH deoR-type" evidence="3">
    <location>
        <begin position="2"/>
        <end position="67"/>
    </location>
</feature>
<dbReference type="RefSeq" id="WP_209264788.1">
    <property type="nucleotide sequence ID" value="NZ_JAFFZN010000008.1"/>
</dbReference>
<evidence type="ECO:0000256" key="1">
    <source>
        <dbReference type="ARBA" id="ARBA00023015"/>
    </source>
</evidence>
<name>A0ABS3WSH0_9ACTN</name>
<dbReference type="PIRSF" id="PIRSF016838">
    <property type="entry name" value="PafC"/>
    <property type="match status" value="1"/>
</dbReference>
<keyword evidence="1" id="KW-0805">Transcription regulation</keyword>
<dbReference type="Pfam" id="PF25583">
    <property type="entry name" value="WCX"/>
    <property type="match status" value="1"/>
</dbReference>
<dbReference type="InterPro" id="IPR051534">
    <property type="entry name" value="CBASS_pafABC_assoc_protein"/>
</dbReference>
<dbReference type="InterPro" id="IPR013196">
    <property type="entry name" value="HTH_11"/>
</dbReference>
<protein>
    <submittedName>
        <fullName evidence="4">YafY family transcriptional regulator</fullName>
    </submittedName>
</protein>
<dbReference type="InterPro" id="IPR036388">
    <property type="entry name" value="WH-like_DNA-bd_sf"/>
</dbReference>
<dbReference type="Proteomes" id="UP001518976">
    <property type="component" value="Unassembled WGS sequence"/>
</dbReference>
<dbReference type="InterPro" id="IPR026881">
    <property type="entry name" value="WYL_dom"/>
</dbReference>
<dbReference type="Pfam" id="PF08279">
    <property type="entry name" value="HTH_11"/>
    <property type="match status" value="1"/>
</dbReference>
<accession>A0ABS3WSH0</accession>
<dbReference type="PANTHER" id="PTHR34580">
    <property type="match status" value="1"/>
</dbReference>
<dbReference type="InterPro" id="IPR036390">
    <property type="entry name" value="WH_DNA-bd_sf"/>
</dbReference>
<dbReference type="InterPro" id="IPR057727">
    <property type="entry name" value="WCX_dom"/>
</dbReference>
<dbReference type="Gene3D" id="1.10.10.10">
    <property type="entry name" value="Winged helix-like DNA-binding domain superfamily/Winged helix DNA-binding domain"/>
    <property type="match status" value="1"/>
</dbReference>
<keyword evidence="5" id="KW-1185">Reference proteome</keyword>